<dbReference type="EMBL" id="LR134289">
    <property type="protein sequence ID" value="VEE05028.1"/>
    <property type="molecule type" value="Genomic_DNA"/>
</dbReference>
<gene>
    <name evidence="2" type="ORF">NCTC11432_00605</name>
</gene>
<dbReference type="KEGG" id="cgle:NCTC11432_00605"/>
<dbReference type="STRING" id="525257.HMPREF0204_13873"/>
<dbReference type="RefSeq" id="WP_002979624.1">
    <property type="nucleotide sequence ID" value="NZ_CP068486.1"/>
</dbReference>
<name>A0A3S4QZG8_CHRGE</name>
<dbReference type="Proteomes" id="UP000279227">
    <property type="component" value="Chromosome"/>
</dbReference>
<evidence type="ECO:0000259" key="1">
    <source>
        <dbReference type="Pfam" id="PF13568"/>
    </source>
</evidence>
<dbReference type="GeneID" id="93022226"/>
<feature type="domain" description="Outer membrane protein beta-barrel" evidence="1">
    <location>
        <begin position="18"/>
        <end position="212"/>
    </location>
</feature>
<dbReference type="InterPro" id="IPR025665">
    <property type="entry name" value="Beta-barrel_OMP_2"/>
</dbReference>
<evidence type="ECO:0000313" key="3">
    <source>
        <dbReference type="Proteomes" id="UP000279227"/>
    </source>
</evidence>
<dbReference type="Pfam" id="PF13568">
    <property type="entry name" value="OMP_b-brl_2"/>
    <property type="match status" value="1"/>
</dbReference>
<dbReference type="AlphaFoldDB" id="A0A3S4QZG8"/>
<organism evidence="2 3">
    <name type="scientific">Chryseobacterium gleum</name>
    <name type="common">Flavobacterium gleum</name>
    <dbReference type="NCBI Taxonomy" id="250"/>
    <lineage>
        <taxon>Bacteria</taxon>
        <taxon>Pseudomonadati</taxon>
        <taxon>Bacteroidota</taxon>
        <taxon>Flavobacteriia</taxon>
        <taxon>Flavobacteriales</taxon>
        <taxon>Weeksellaceae</taxon>
        <taxon>Chryseobacterium group</taxon>
        <taxon>Chryseobacterium</taxon>
    </lineage>
</organism>
<sequence length="235" mass="25970">MKKVFSGLALAGSLLLNAQEKQQSVSSKSPVTFGVKAGFNASTLSTGKADNADNNQKLKLGSYIGVFVNIPVAEKFSVQPELLFSQMGSKTEGKYTYGSALGNQLIIQEFNYKTNLNYLVLPVMVQYHILPQLYVEAGPEFGLLLGGKVEGDQRAQNTYNGTVSIYNESFSNKISMDLYNRFNFGIGMGAGYYFTRNFGVTARFTAGITDIFKHDYYNNKVRNNVLQVGVAYQFK</sequence>
<protein>
    <recommendedName>
        <fullName evidence="1">Outer membrane protein beta-barrel domain-containing protein</fullName>
    </recommendedName>
</protein>
<accession>A0A3S4QZG8</accession>
<dbReference type="OrthoDB" id="947434at2"/>
<evidence type="ECO:0000313" key="2">
    <source>
        <dbReference type="EMBL" id="VEE05028.1"/>
    </source>
</evidence>
<proteinExistence type="predicted"/>
<reference evidence="2 3" key="1">
    <citation type="submission" date="2018-12" db="EMBL/GenBank/DDBJ databases">
        <authorList>
            <consortium name="Pathogen Informatics"/>
        </authorList>
    </citation>
    <scope>NUCLEOTIDE SEQUENCE [LARGE SCALE GENOMIC DNA]</scope>
    <source>
        <strain evidence="2 3">NCTC11432</strain>
    </source>
</reference>